<dbReference type="InterPro" id="IPR018520">
    <property type="entry name" value="UPP_synth-like_CS"/>
</dbReference>
<protein>
    <recommendedName>
        <fullName evidence="3">Alkyl transferase</fullName>
        <ecNumber evidence="3">2.5.1.-</ecNumber>
    </recommendedName>
</protein>
<evidence type="ECO:0000256" key="2">
    <source>
        <dbReference type="ARBA" id="ARBA00022679"/>
    </source>
</evidence>
<evidence type="ECO:0000313" key="5">
    <source>
        <dbReference type="EMBL" id="KAK0652086.1"/>
    </source>
</evidence>
<evidence type="ECO:0000256" key="3">
    <source>
        <dbReference type="RuleBase" id="RU363018"/>
    </source>
</evidence>
<dbReference type="PROSITE" id="PS01066">
    <property type="entry name" value="UPP_SYNTHASE"/>
    <property type="match status" value="1"/>
</dbReference>
<gene>
    <name evidence="5" type="ORF">B0T16DRAFT_426702</name>
</gene>
<evidence type="ECO:0000313" key="6">
    <source>
        <dbReference type="Proteomes" id="UP001174936"/>
    </source>
</evidence>
<name>A0AA40CUK0_9PEZI</name>
<dbReference type="GO" id="GO:0016020">
    <property type="term" value="C:membrane"/>
    <property type="evidence" value="ECO:0007669"/>
    <property type="project" value="TreeGrafter"/>
</dbReference>
<dbReference type="InterPro" id="IPR036424">
    <property type="entry name" value="UPP_synth-like_sf"/>
</dbReference>
<evidence type="ECO:0000256" key="4">
    <source>
        <dbReference type="SAM" id="MobiDB-lite"/>
    </source>
</evidence>
<dbReference type="NCBIfam" id="TIGR00055">
    <property type="entry name" value="uppS"/>
    <property type="match status" value="1"/>
</dbReference>
<dbReference type="CDD" id="cd00475">
    <property type="entry name" value="Cis_IPPS"/>
    <property type="match status" value="1"/>
</dbReference>
<organism evidence="5 6">
    <name type="scientific">Cercophora newfieldiana</name>
    <dbReference type="NCBI Taxonomy" id="92897"/>
    <lineage>
        <taxon>Eukaryota</taxon>
        <taxon>Fungi</taxon>
        <taxon>Dikarya</taxon>
        <taxon>Ascomycota</taxon>
        <taxon>Pezizomycotina</taxon>
        <taxon>Sordariomycetes</taxon>
        <taxon>Sordariomycetidae</taxon>
        <taxon>Sordariales</taxon>
        <taxon>Lasiosphaeriaceae</taxon>
        <taxon>Cercophora</taxon>
    </lineage>
</organism>
<feature type="compositionally biased region" description="Polar residues" evidence="4">
    <location>
        <begin position="185"/>
        <end position="208"/>
    </location>
</feature>
<dbReference type="Gene3D" id="3.40.1180.10">
    <property type="entry name" value="Decaprenyl diphosphate synthase-like"/>
    <property type="match status" value="1"/>
</dbReference>
<dbReference type="GO" id="GO:0045547">
    <property type="term" value="F:ditrans,polycis-polyprenyl diphosphate synthase [(2E,6E)-farnesyl diphosphate specific] activity"/>
    <property type="evidence" value="ECO:0007669"/>
    <property type="project" value="TreeGrafter"/>
</dbReference>
<feature type="region of interest" description="Disordered" evidence="4">
    <location>
        <begin position="185"/>
        <end position="262"/>
    </location>
</feature>
<dbReference type="GO" id="GO:0005811">
    <property type="term" value="C:lipid droplet"/>
    <property type="evidence" value="ECO:0007669"/>
    <property type="project" value="TreeGrafter"/>
</dbReference>
<dbReference type="HAMAP" id="MF_01139">
    <property type="entry name" value="ISPT"/>
    <property type="match status" value="1"/>
</dbReference>
<keyword evidence="6" id="KW-1185">Reference proteome</keyword>
<dbReference type="GO" id="GO:1904423">
    <property type="term" value="C:dehydrodolichyl diphosphate synthase complex"/>
    <property type="evidence" value="ECO:0007669"/>
    <property type="project" value="TreeGrafter"/>
</dbReference>
<sequence length="357" mass="40750">MSDLYLSRVRTWFMHSPPAEWALSRLRSVLIGALTQGPIPRHVAFEMDGNRRYARSHKIETIEGHHLGFEALARVLEICYKCGVKVVTVYAFSIENFNRPKYEVDGLMQLAKLKLEQLIQHGELLERYGASVRVLGQRDLMSPDVLEVIDRAVATTAHNTECVLNICFPYTSREEITTAIRSTVQEYSTTPQPHSTPLSQSRITQKILSKQGDKTETLSSIRESSPPPSSSRSDDLDDSASSTTTLQPDSPPLKSEGAGGVTIYPNAETITAETITNHMYTSGNPPLDLFVRTSGVERLSDFMLWQCHQETQIFFLKCFWPEFDLWHFLPVLVEWQRRQKQKEQKERELPRRRVKQA</sequence>
<dbReference type="EC" id="2.5.1.-" evidence="3"/>
<evidence type="ECO:0000256" key="1">
    <source>
        <dbReference type="ARBA" id="ARBA00005432"/>
    </source>
</evidence>
<proteinExistence type="inferred from homology"/>
<dbReference type="GO" id="GO:0016094">
    <property type="term" value="P:polyprenol biosynthetic process"/>
    <property type="evidence" value="ECO:0007669"/>
    <property type="project" value="TreeGrafter"/>
</dbReference>
<dbReference type="EMBL" id="JAULSV010000002">
    <property type="protein sequence ID" value="KAK0652086.1"/>
    <property type="molecule type" value="Genomic_DNA"/>
</dbReference>
<dbReference type="PANTHER" id="PTHR10291">
    <property type="entry name" value="DEHYDRODOLICHYL DIPHOSPHATE SYNTHASE FAMILY MEMBER"/>
    <property type="match status" value="1"/>
</dbReference>
<dbReference type="Proteomes" id="UP001174936">
    <property type="component" value="Unassembled WGS sequence"/>
</dbReference>
<comment type="caution">
    <text evidence="5">The sequence shown here is derived from an EMBL/GenBank/DDBJ whole genome shotgun (WGS) entry which is preliminary data.</text>
</comment>
<keyword evidence="2 3" id="KW-0808">Transferase</keyword>
<dbReference type="InterPro" id="IPR001441">
    <property type="entry name" value="UPP_synth-like"/>
</dbReference>
<dbReference type="PANTHER" id="PTHR10291:SF43">
    <property type="entry name" value="DEHYDRODOLICHYL DIPHOSPHATE SYNTHASE COMPLEX SUBUNIT DHDDS"/>
    <property type="match status" value="1"/>
</dbReference>
<dbReference type="Pfam" id="PF01255">
    <property type="entry name" value="Prenyltransf"/>
    <property type="match status" value="2"/>
</dbReference>
<accession>A0AA40CUK0</accession>
<dbReference type="AlphaFoldDB" id="A0AA40CUK0"/>
<reference evidence="5" key="1">
    <citation type="submission" date="2023-06" db="EMBL/GenBank/DDBJ databases">
        <title>Genome-scale phylogeny and comparative genomics of the fungal order Sordariales.</title>
        <authorList>
            <consortium name="Lawrence Berkeley National Laboratory"/>
            <person name="Hensen N."/>
            <person name="Bonometti L."/>
            <person name="Westerberg I."/>
            <person name="Brannstrom I.O."/>
            <person name="Guillou S."/>
            <person name="Cros-Aarteil S."/>
            <person name="Calhoun S."/>
            <person name="Haridas S."/>
            <person name="Kuo A."/>
            <person name="Mondo S."/>
            <person name="Pangilinan J."/>
            <person name="Riley R."/>
            <person name="Labutti K."/>
            <person name="Andreopoulos B."/>
            <person name="Lipzen A."/>
            <person name="Chen C."/>
            <person name="Yanf M."/>
            <person name="Daum C."/>
            <person name="Ng V."/>
            <person name="Clum A."/>
            <person name="Steindorff A."/>
            <person name="Ohm R."/>
            <person name="Martin F."/>
            <person name="Silar P."/>
            <person name="Natvig D."/>
            <person name="Lalanne C."/>
            <person name="Gautier V."/>
            <person name="Ament-Velasquez S.L."/>
            <person name="Kruys A."/>
            <person name="Hutchinson M.I."/>
            <person name="Powell A.J."/>
            <person name="Barry K."/>
            <person name="Miller A.N."/>
            <person name="Grigoriev I.V."/>
            <person name="Debuchy R."/>
            <person name="Gladieux P."/>
            <person name="Thoren M.H."/>
            <person name="Johannesson H."/>
        </authorList>
    </citation>
    <scope>NUCLEOTIDE SEQUENCE</scope>
    <source>
        <strain evidence="5">SMH2532-1</strain>
    </source>
</reference>
<dbReference type="SUPFAM" id="SSF64005">
    <property type="entry name" value="Undecaprenyl diphosphate synthase"/>
    <property type="match status" value="1"/>
</dbReference>
<comment type="similarity">
    <text evidence="1 3">Belongs to the UPP synthase family.</text>
</comment>
<dbReference type="GO" id="GO:0005783">
    <property type="term" value="C:endoplasmic reticulum"/>
    <property type="evidence" value="ECO:0007669"/>
    <property type="project" value="TreeGrafter"/>
</dbReference>